<dbReference type="SMART" id="SM00368">
    <property type="entry name" value="LRR_RI"/>
    <property type="match status" value="6"/>
</dbReference>
<dbReference type="PROSITE" id="PS50222">
    <property type="entry name" value="EF_HAND_2"/>
    <property type="match status" value="1"/>
</dbReference>
<organism evidence="2 3">
    <name type="scientific">Chelonoidis abingdonii</name>
    <name type="common">Abingdon island giant tortoise</name>
    <name type="synonym">Testudo abingdonii</name>
    <dbReference type="NCBI Taxonomy" id="106734"/>
    <lineage>
        <taxon>Eukaryota</taxon>
        <taxon>Metazoa</taxon>
        <taxon>Chordata</taxon>
        <taxon>Craniata</taxon>
        <taxon>Vertebrata</taxon>
        <taxon>Euteleostomi</taxon>
        <taxon>Archelosauria</taxon>
        <taxon>Testudinata</taxon>
        <taxon>Testudines</taxon>
        <taxon>Cryptodira</taxon>
        <taxon>Durocryptodira</taxon>
        <taxon>Testudinoidea</taxon>
        <taxon>Testudinidae</taxon>
        <taxon>Chelonoidis</taxon>
    </lineage>
</organism>
<dbReference type="Proteomes" id="UP000694404">
    <property type="component" value="Unplaced"/>
</dbReference>
<dbReference type="AlphaFoldDB" id="A0A8C0JE21"/>
<sequence>CPLLVVVFLEKVTLLSQRPSHSPFVSVDPERSFATMKGAELYLEACKLVGVMPVSYFLRNMEEPYMNLNHHGLGPHGAKAIAITLVSNTTITHLELEDNWILAEGVTCLVQMLRENCYIQELNISNNHIGIEGAEAISRMFLDNISSLRAVQLSGGLGGNYRVKELDLSHNEFSEKGGEHLGQMLGNSTHYFHRAMVISLLFLEVNGTLKILDLSWNGFGNEGALALGEALKLNNILVQLDISRNHINNEGAGKLAKGLEVNGNLKILKLSHNPLTVDGAVALVTSIKKNPKSKMEEINISNVLVNGSFLKLLDVVCQVHPELDVIYGGVRGFISKKPEQRPDPMKLIQNYLDEHKLRLWDFFRNMDKNGSMKIPVAEFRKAMMMQVIPLDRAQIGELVHKLDRHRTGMVDYR</sequence>
<dbReference type="PANTHER" id="PTHR24114">
    <property type="entry name" value="LEUCINE RICH REPEAT FAMILY PROTEIN"/>
    <property type="match status" value="1"/>
</dbReference>
<gene>
    <name evidence="2" type="primary">LRRC74A</name>
</gene>
<dbReference type="InterPro" id="IPR052394">
    <property type="entry name" value="LRR-containing"/>
</dbReference>
<accession>A0A8C0JE21</accession>
<protein>
    <submittedName>
        <fullName evidence="2">Leucine rich repeat containing 74A</fullName>
    </submittedName>
</protein>
<feature type="domain" description="EF-hand" evidence="1">
    <location>
        <begin position="354"/>
        <end position="389"/>
    </location>
</feature>
<dbReference type="InterPro" id="IPR002048">
    <property type="entry name" value="EF_hand_dom"/>
</dbReference>
<evidence type="ECO:0000259" key="1">
    <source>
        <dbReference type="PROSITE" id="PS50222"/>
    </source>
</evidence>
<evidence type="ECO:0000313" key="3">
    <source>
        <dbReference type="Proteomes" id="UP000694404"/>
    </source>
</evidence>
<dbReference type="Gene3D" id="3.80.10.10">
    <property type="entry name" value="Ribonuclease Inhibitor"/>
    <property type="match status" value="1"/>
</dbReference>
<proteinExistence type="predicted"/>
<dbReference type="InterPro" id="IPR011992">
    <property type="entry name" value="EF-hand-dom_pair"/>
</dbReference>
<dbReference type="OMA" id="PINRYQV"/>
<dbReference type="InterPro" id="IPR032675">
    <property type="entry name" value="LRR_dom_sf"/>
</dbReference>
<dbReference type="Pfam" id="PF13516">
    <property type="entry name" value="LRR_6"/>
    <property type="match status" value="6"/>
</dbReference>
<dbReference type="Ensembl" id="ENSCABT00000034188.1">
    <property type="protein sequence ID" value="ENSCABP00000031193.1"/>
    <property type="gene ID" value="ENSCABG00000022791.1"/>
</dbReference>
<dbReference type="Gene3D" id="1.10.238.10">
    <property type="entry name" value="EF-hand"/>
    <property type="match status" value="1"/>
</dbReference>
<dbReference type="SUPFAM" id="SSF52047">
    <property type="entry name" value="RNI-like"/>
    <property type="match status" value="1"/>
</dbReference>
<dbReference type="PANTHER" id="PTHR24114:SF49">
    <property type="entry name" value="LEUCINE-RICH REPEAT-CONTAINING PROTEIN 74A"/>
    <property type="match status" value="1"/>
</dbReference>
<dbReference type="SUPFAM" id="SSF47473">
    <property type="entry name" value="EF-hand"/>
    <property type="match status" value="1"/>
</dbReference>
<dbReference type="GeneTree" id="ENSGT00940000154297"/>
<dbReference type="GO" id="GO:0005509">
    <property type="term" value="F:calcium ion binding"/>
    <property type="evidence" value="ECO:0007669"/>
    <property type="project" value="InterPro"/>
</dbReference>
<evidence type="ECO:0000313" key="2">
    <source>
        <dbReference type="Ensembl" id="ENSCABP00000031193.1"/>
    </source>
</evidence>
<dbReference type="InterPro" id="IPR001611">
    <property type="entry name" value="Leu-rich_rpt"/>
</dbReference>
<name>A0A8C0JE21_CHEAB</name>
<reference evidence="2" key="1">
    <citation type="submission" date="2025-08" db="UniProtKB">
        <authorList>
            <consortium name="Ensembl"/>
        </authorList>
    </citation>
    <scope>IDENTIFICATION</scope>
</reference>
<keyword evidence="3" id="KW-1185">Reference proteome</keyword>
<reference evidence="2" key="2">
    <citation type="submission" date="2025-09" db="UniProtKB">
        <authorList>
            <consortium name="Ensembl"/>
        </authorList>
    </citation>
    <scope>IDENTIFICATION</scope>
</reference>